<dbReference type="AlphaFoldDB" id="A0A941ISU6"/>
<gene>
    <name evidence="1" type="ORF">KDL01_10120</name>
</gene>
<dbReference type="Proteomes" id="UP000675781">
    <property type="component" value="Unassembled WGS sequence"/>
</dbReference>
<evidence type="ECO:0000313" key="2">
    <source>
        <dbReference type="Proteomes" id="UP000675781"/>
    </source>
</evidence>
<sequence length="180" mass="18698">MPESTGHSGPSEPTRGQRAILEGLRLACLALLMPDEPPRELTPGAQIAWYTGVLCAAVDTLAARPDLYAPAEPYSSPAVTGYGHALSALLHARPRTGIAFRLNTYCNIVHPAGLDISVDPATSAIHEAMKAAAVMLHATESVNGRMLAGELAGACRSLSSAVLYATEAIRAARGEGGTLL</sequence>
<protein>
    <submittedName>
        <fullName evidence="1">Uncharacterized protein</fullName>
    </submittedName>
</protein>
<evidence type="ECO:0000313" key="1">
    <source>
        <dbReference type="EMBL" id="MBR7833621.1"/>
    </source>
</evidence>
<proteinExistence type="predicted"/>
<name>A0A941ISU6_9ACTN</name>
<reference evidence="1" key="1">
    <citation type="submission" date="2021-04" db="EMBL/GenBank/DDBJ databases">
        <title>Genome based classification of Actinospica acidithermotolerans sp. nov., an actinobacterium isolated from an Indonesian hot spring.</title>
        <authorList>
            <person name="Kusuma A.B."/>
            <person name="Putra K.E."/>
            <person name="Nafisah S."/>
            <person name="Loh J."/>
            <person name="Nouioui I."/>
            <person name="Goodfellow M."/>
        </authorList>
    </citation>
    <scope>NUCLEOTIDE SEQUENCE</scope>
    <source>
        <strain evidence="1">CSCA 57</strain>
    </source>
</reference>
<accession>A0A941ISU6</accession>
<dbReference type="EMBL" id="JAGSOG010000035">
    <property type="protein sequence ID" value="MBR7833621.1"/>
    <property type="molecule type" value="Genomic_DNA"/>
</dbReference>
<organism evidence="1 2">
    <name type="scientific">Actinospica durhamensis</name>
    <dbReference type="NCBI Taxonomy" id="1508375"/>
    <lineage>
        <taxon>Bacteria</taxon>
        <taxon>Bacillati</taxon>
        <taxon>Actinomycetota</taxon>
        <taxon>Actinomycetes</taxon>
        <taxon>Catenulisporales</taxon>
        <taxon>Actinospicaceae</taxon>
        <taxon>Actinospica</taxon>
    </lineage>
</organism>
<keyword evidence="2" id="KW-1185">Reference proteome</keyword>
<comment type="caution">
    <text evidence="1">The sequence shown here is derived from an EMBL/GenBank/DDBJ whole genome shotgun (WGS) entry which is preliminary data.</text>
</comment>
<dbReference type="RefSeq" id="WP_212528140.1">
    <property type="nucleotide sequence ID" value="NZ_JAGSOG010000035.1"/>
</dbReference>